<feature type="non-terminal residue" evidence="4">
    <location>
        <position position="1"/>
    </location>
</feature>
<feature type="non-terminal residue" evidence="4">
    <location>
        <position position="318"/>
    </location>
</feature>
<feature type="repeat" description="ANK" evidence="3">
    <location>
        <begin position="192"/>
        <end position="224"/>
    </location>
</feature>
<keyword evidence="2 3" id="KW-0040">ANK repeat</keyword>
<keyword evidence="5" id="KW-1185">Reference proteome</keyword>
<sequence>AQLGPDHLGKHLRQWCGLFVFVNHSRIYLIHQTAREFLVARQAYEQSQSFAHNIWRQCLQQAEMEQTMTTICIRCLNLEDREVPPSDDLPTGDAEAGKSRKEFTEYCCEWWTTHYSLVQDTSGEDTFQDVLALYDTEEVFKFWFDRFWTKTRQYDLAESMTPIWLAALSNHDRVLEHFLRKTGINLEAEDEAERTALYFASEQGHEKVVQMLLDRCADVNVQGGQYGNALYVALTSGHEKIVLLDREADVDAGSETYGRALQAASYSGCGKVVQMLLDRGAEVNVRREHYDNALYEALRRGHGKIVRMLLDRGADINI</sequence>
<organism evidence="4 5">
    <name type="scientific">Aureobasidium melanogenum</name>
    <name type="common">Aureobasidium pullulans var. melanogenum</name>
    <dbReference type="NCBI Taxonomy" id="46634"/>
    <lineage>
        <taxon>Eukaryota</taxon>
        <taxon>Fungi</taxon>
        <taxon>Dikarya</taxon>
        <taxon>Ascomycota</taxon>
        <taxon>Pezizomycotina</taxon>
        <taxon>Dothideomycetes</taxon>
        <taxon>Dothideomycetidae</taxon>
        <taxon>Dothideales</taxon>
        <taxon>Saccotheciaceae</taxon>
        <taxon>Aureobasidium</taxon>
    </lineage>
</organism>
<evidence type="ECO:0000256" key="1">
    <source>
        <dbReference type="ARBA" id="ARBA00022737"/>
    </source>
</evidence>
<dbReference type="PRINTS" id="PR01415">
    <property type="entry name" value="ANKYRIN"/>
</dbReference>
<dbReference type="SMART" id="SM00248">
    <property type="entry name" value="ANK"/>
    <property type="match status" value="5"/>
</dbReference>
<dbReference type="EMBL" id="JAHFXS010004888">
    <property type="protein sequence ID" value="KAG9945902.1"/>
    <property type="molecule type" value="Genomic_DNA"/>
</dbReference>
<dbReference type="Proteomes" id="UP000729357">
    <property type="component" value="Unassembled WGS sequence"/>
</dbReference>
<evidence type="ECO:0000256" key="2">
    <source>
        <dbReference type="ARBA" id="ARBA00023043"/>
    </source>
</evidence>
<dbReference type="InterPro" id="IPR036770">
    <property type="entry name" value="Ankyrin_rpt-contain_sf"/>
</dbReference>
<proteinExistence type="predicted"/>
<dbReference type="PANTHER" id="PTHR24198">
    <property type="entry name" value="ANKYRIN REPEAT AND PROTEIN KINASE DOMAIN-CONTAINING PROTEIN"/>
    <property type="match status" value="1"/>
</dbReference>
<dbReference type="Pfam" id="PF13637">
    <property type="entry name" value="Ank_4"/>
    <property type="match status" value="1"/>
</dbReference>
<evidence type="ECO:0008006" key="6">
    <source>
        <dbReference type="Google" id="ProtNLM"/>
    </source>
</evidence>
<reference evidence="4" key="1">
    <citation type="journal article" date="2021" name="J Fungi (Basel)">
        <title>Virulence traits and population genomics of the black yeast Aureobasidium melanogenum.</title>
        <authorList>
            <person name="Cernosa A."/>
            <person name="Sun X."/>
            <person name="Gostincar C."/>
            <person name="Fang C."/>
            <person name="Gunde-Cimerman N."/>
            <person name="Song Z."/>
        </authorList>
    </citation>
    <scope>NUCLEOTIDE SEQUENCE</scope>
    <source>
        <strain evidence="4">EXF-9298</strain>
    </source>
</reference>
<dbReference type="PROSITE" id="PS50088">
    <property type="entry name" value="ANK_REPEAT"/>
    <property type="match status" value="3"/>
</dbReference>
<keyword evidence="1" id="KW-0677">Repeat</keyword>
<feature type="repeat" description="ANK" evidence="3">
    <location>
        <begin position="289"/>
        <end position="318"/>
    </location>
</feature>
<dbReference type="Pfam" id="PF12796">
    <property type="entry name" value="Ank_2"/>
    <property type="match status" value="1"/>
</dbReference>
<evidence type="ECO:0000313" key="5">
    <source>
        <dbReference type="Proteomes" id="UP000729357"/>
    </source>
</evidence>
<dbReference type="PROSITE" id="PS50297">
    <property type="entry name" value="ANK_REP_REGION"/>
    <property type="match status" value="2"/>
</dbReference>
<dbReference type="InterPro" id="IPR002110">
    <property type="entry name" value="Ankyrin_rpt"/>
</dbReference>
<comment type="caution">
    <text evidence="4">The sequence shown here is derived from an EMBL/GenBank/DDBJ whole genome shotgun (WGS) entry which is preliminary data.</text>
</comment>
<feature type="repeat" description="ANK" evidence="3">
    <location>
        <begin position="260"/>
        <end position="288"/>
    </location>
</feature>
<protein>
    <recommendedName>
        <fullName evidence="6">Ankyrin</fullName>
    </recommendedName>
</protein>
<gene>
    <name evidence="4" type="ORF">KCU98_g18384</name>
</gene>
<evidence type="ECO:0000313" key="4">
    <source>
        <dbReference type="EMBL" id="KAG9945902.1"/>
    </source>
</evidence>
<name>A0A9P8F7T4_AURME</name>
<evidence type="ECO:0000256" key="3">
    <source>
        <dbReference type="PROSITE-ProRule" id="PRU00023"/>
    </source>
</evidence>
<accession>A0A9P8F7T4</accession>
<dbReference type="Gene3D" id="1.25.40.20">
    <property type="entry name" value="Ankyrin repeat-containing domain"/>
    <property type="match status" value="1"/>
</dbReference>
<reference evidence="4" key="2">
    <citation type="submission" date="2021-08" db="EMBL/GenBank/DDBJ databases">
        <authorList>
            <person name="Gostincar C."/>
            <person name="Sun X."/>
            <person name="Song Z."/>
            <person name="Gunde-Cimerman N."/>
        </authorList>
    </citation>
    <scope>NUCLEOTIDE SEQUENCE</scope>
    <source>
        <strain evidence="4">EXF-9298</strain>
    </source>
</reference>
<dbReference type="PANTHER" id="PTHR24198:SF165">
    <property type="entry name" value="ANKYRIN REPEAT-CONTAINING PROTEIN-RELATED"/>
    <property type="match status" value="1"/>
</dbReference>
<dbReference type="AlphaFoldDB" id="A0A9P8F7T4"/>
<dbReference type="SUPFAM" id="SSF48403">
    <property type="entry name" value="Ankyrin repeat"/>
    <property type="match status" value="1"/>
</dbReference>